<evidence type="ECO:0000259" key="5">
    <source>
        <dbReference type="PROSITE" id="PS00028"/>
    </source>
</evidence>
<keyword evidence="1" id="KW-0479">Metal-binding</keyword>
<organism evidence="6 7">
    <name type="scientific">Sphaeroforma arctica JP610</name>
    <dbReference type="NCBI Taxonomy" id="667725"/>
    <lineage>
        <taxon>Eukaryota</taxon>
        <taxon>Ichthyosporea</taxon>
        <taxon>Ichthyophonida</taxon>
        <taxon>Sphaeroforma</taxon>
    </lineage>
</organism>
<dbReference type="SUPFAM" id="SSF57667">
    <property type="entry name" value="beta-beta-alpha zinc fingers"/>
    <property type="match status" value="1"/>
</dbReference>
<dbReference type="Proteomes" id="UP000054560">
    <property type="component" value="Unassembled WGS sequence"/>
</dbReference>
<keyword evidence="3" id="KW-0862">Zinc</keyword>
<dbReference type="InterPro" id="IPR013087">
    <property type="entry name" value="Znf_C2H2_type"/>
</dbReference>
<name>A0A0L0FS94_9EUKA</name>
<dbReference type="PROSITE" id="PS00028">
    <property type="entry name" value="ZINC_FINGER_C2H2_1"/>
    <property type="match status" value="1"/>
</dbReference>
<dbReference type="RefSeq" id="XP_014152755.1">
    <property type="nucleotide sequence ID" value="XM_014297280.1"/>
</dbReference>
<feature type="compositionally biased region" description="Low complexity" evidence="4">
    <location>
        <begin position="284"/>
        <end position="309"/>
    </location>
</feature>
<evidence type="ECO:0000256" key="4">
    <source>
        <dbReference type="SAM" id="MobiDB-lite"/>
    </source>
</evidence>
<evidence type="ECO:0000256" key="3">
    <source>
        <dbReference type="ARBA" id="ARBA00022833"/>
    </source>
</evidence>
<dbReference type="AlphaFoldDB" id="A0A0L0FS94"/>
<feature type="region of interest" description="Disordered" evidence="4">
    <location>
        <begin position="115"/>
        <end position="175"/>
    </location>
</feature>
<evidence type="ECO:0000256" key="2">
    <source>
        <dbReference type="ARBA" id="ARBA00022771"/>
    </source>
</evidence>
<feature type="compositionally biased region" description="Basic and acidic residues" evidence="4">
    <location>
        <begin position="311"/>
        <end position="320"/>
    </location>
</feature>
<dbReference type="InterPro" id="IPR036236">
    <property type="entry name" value="Znf_C2H2_sf"/>
</dbReference>
<feature type="domain" description="C2H2-type" evidence="5">
    <location>
        <begin position="98"/>
        <end position="120"/>
    </location>
</feature>
<dbReference type="Gene3D" id="3.30.160.60">
    <property type="entry name" value="Classic Zinc Finger"/>
    <property type="match status" value="1"/>
</dbReference>
<dbReference type="InterPro" id="IPR022755">
    <property type="entry name" value="Znf_C2H2_jaz"/>
</dbReference>
<gene>
    <name evidence="6" type="ORF">SARC_08727</name>
</gene>
<evidence type="ECO:0000313" key="6">
    <source>
        <dbReference type="EMBL" id="KNC78853.1"/>
    </source>
</evidence>
<feature type="region of interest" description="Disordered" evidence="4">
    <location>
        <begin position="498"/>
        <end position="524"/>
    </location>
</feature>
<dbReference type="GO" id="GO:0008270">
    <property type="term" value="F:zinc ion binding"/>
    <property type="evidence" value="ECO:0007669"/>
    <property type="project" value="UniProtKB-KW"/>
</dbReference>
<feature type="compositionally biased region" description="Polar residues" evidence="4">
    <location>
        <begin position="133"/>
        <end position="162"/>
    </location>
</feature>
<dbReference type="GeneID" id="25909231"/>
<keyword evidence="2" id="KW-0863">Zinc-finger</keyword>
<protein>
    <recommendedName>
        <fullName evidence="5">C2H2-type domain-containing protein</fullName>
    </recommendedName>
</protein>
<dbReference type="Pfam" id="PF12171">
    <property type="entry name" value="zf-C2H2_jaz"/>
    <property type="match status" value="1"/>
</dbReference>
<evidence type="ECO:0000256" key="1">
    <source>
        <dbReference type="ARBA" id="ARBA00022723"/>
    </source>
</evidence>
<accession>A0A0L0FS94</accession>
<evidence type="ECO:0000313" key="7">
    <source>
        <dbReference type="Proteomes" id="UP000054560"/>
    </source>
</evidence>
<reference evidence="6 7" key="1">
    <citation type="submission" date="2011-02" db="EMBL/GenBank/DDBJ databases">
        <title>The Genome Sequence of Sphaeroforma arctica JP610.</title>
        <authorList>
            <consortium name="The Broad Institute Genome Sequencing Platform"/>
            <person name="Russ C."/>
            <person name="Cuomo C."/>
            <person name="Young S.K."/>
            <person name="Zeng Q."/>
            <person name="Gargeya S."/>
            <person name="Alvarado L."/>
            <person name="Berlin A."/>
            <person name="Chapman S.B."/>
            <person name="Chen Z."/>
            <person name="Freedman E."/>
            <person name="Gellesch M."/>
            <person name="Goldberg J."/>
            <person name="Griggs A."/>
            <person name="Gujja S."/>
            <person name="Heilman E."/>
            <person name="Heiman D."/>
            <person name="Howarth C."/>
            <person name="Mehta T."/>
            <person name="Neiman D."/>
            <person name="Pearson M."/>
            <person name="Roberts A."/>
            <person name="Saif S."/>
            <person name="Shea T."/>
            <person name="Shenoy N."/>
            <person name="Sisk P."/>
            <person name="Stolte C."/>
            <person name="Sykes S."/>
            <person name="White J."/>
            <person name="Yandava C."/>
            <person name="Burger G."/>
            <person name="Gray M.W."/>
            <person name="Holland P.W.H."/>
            <person name="King N."/>
            <person name="Lang F.B.F."/>
            <person name="Roger A.J."/>
            <person name="Ruiz-Trillo I."/>
            <person name="Haas B."/>
            <person name="Nusbaum C."/>
            <person name="Birren B."/>
        </authorList>
    </citation>
    <scope>NUCLEOTIDE SEQUENCE [LARGE SCALE GENOMIC DNA]</scope>
    <source>
        <strain evidence="6 7">JP610</strain>
    </source>
</reference>
<feature type="region of interest" description="Disordered" evidence="4">
    <location>
        <begin position="575"/>
        <end position="620"/>
    </location>
</feature>
<dbReference type="EMBL" id="KQ242411">
    <property type="protein sequence ID" value="KNC78853.1"/>
    <property type="molecule type" value="Genomic_DNA"/>
</dbReference>
<feature type="compositionally biased region" description="Basic and acidic residues" evidence="4">
    <location>
        <begin position="589"/>
        <end position="599"/>
    </location>
</feature>
<sequence length="884" mass="94998">MLLHPVVETVLQGTYHQASAQIDLEWQSVLTSPSYFTATPLKVYLADTSSKANKSALLRSSPSSAGKISEKVATYHNNNDSYGARSKTSTVAEGELYCVPCRKKFGSVATLKTHEGSAKHKKEAAKAAKKPSKNVSQNASTVEVAKPSSQASSRVAIASTQPGPAAMGVRTSDDTTNTEKLSELVYLHEQAKLAFRSAFGEVTRTPGPASRASAGNGQPVLRRITGLHRGLSLFWKVANEYLHLHHVRASVECLNMCVLGVIALKQLDEDRAPHGKHMPASHRQSSGSATLATATATSLSLAQSAPPSTRTEAKRMHAKDTSGTPPIHTQGVTTHAAAQGQTTMENAEMWQGVEDDMVIVSASHTRHTRVYREALLYLARAIRPYSHTDSSECYLLHLEATMGMGREVLLGLCGLYTHRDALVRECAMCITGTGSVHYDGGSEREVHARSGVEVTALSSLLKEIAGHVCSRTASPLGVVMATLVFVLNGGAPNYNTTTLKPHATSRKNPATTKQPHIATGGSHITPQKHPGCTCVDMLWALKTGAALYAALHESRLGAWCALEWAVLARSHTNRDLSVPSTASTGASHEVSERSVDKNDGAGVESSAINRWSKAAARPNKGPVPWPDAEILRMARTGFRSALALRDVGLCIAFEQLVQTFGCDLRVCRGAYGCACRIGSEGLHPMNAAVEQGTAVSGMCTCSTPGRALASDVEARAHVSMLHEHAMAACDDSVCVCDDGHAGTKYSACRYSERVDDISEWLDLETDADASVSILESGTKAVPHTPVYGENRSTHFSKDRCRSNCGPDLWHNDASVSLGEDLSQVMGELGCMQQLSVAGRTKHWEWFDDAMREELRRSCSSGDESLMGLFDLYRRGDLRTPFPGV</sequence>
<proteinExistence type="predicted"/>
<keyword evidence="7" id="KW-1185">Reference proteome</keyword>
<feature type="region of interest" description="Disordered" evidence="4">
    <location>
        <begin position="272"/>
        <end position="332"/>
    </location>
</feature>
<feature type="compositionally biased region" description="Basic residues" evidence="4">
    <location>
        <begin position="119"/>
        <end position="132"/>
    </location>
</feature>